<keyword evidence="1" id="KW-1133">Transmembrane helix</keyword>
<accession>S3XGH8</accession>
<proteinExistence type="predicted"/>
<organism evidence="2 3">
    <name type="scientific">Campylobacter ureolyticus ACS-301-V-Sch3b</name>
    <dbReference type="NCBI Taxonomy" id="883165"/>
    <lineage>
        <taxon>Bacteria</taxon>
        <taxon>Pseudomonadati</taxon>
        <taxon>Campylobacterota</taxon>
        <taxon>Epsilonproteobacteria</taxon>
        <taxon>Campylobacterales</taxon>
        <taxon>Campylobacteraceae</taxon>
        <taxon>Campylobacter</taxon>
    </lineage>
</organism>
<dbReference type="AlphaFoldDB" id="S3XGH8"/>
<dbReference type="EMBL" id="AGYD01000005">
    <property type="protein sequence ID" value="EPH09251.1"/>
    <property type="molecule type" value="Genomic_DNA"/>
</dbReference>
<reference evidence="2 3" key="1">
    <citation type="submission" date="2013-06" db="EMBL/GenBank/DDBJ databases">
        <title>The Genome Sequence of Campylobacter ureolyticus ACS-301-V-SCH3B.</title>
        <authorList>
            <consortium name="The Broad Institute Genomics Platform"/>
            <person name="Earl A."/>
            <person name="Ward D."/>
            <person name="Feldgarden M."/>
            <person name="Gevers D."/>
            <person name="Saerens B."/>
            <person name="Vaneechoutte M."/>
            <person name="Walker B."/>
            <person name="Young S."/>
            <person name="Zeng Q."/>
            <person name="Gargeya S."/>
            <person name="Fitzgerald M."/>
            <person name="Haas B."/>
            <person name="Abouelleil A."/>
            <person name="Allen A.W."/>
            <person name="Alvarado L."/>
            <person name="Arachchi H.M."/>
            <person name="Berlin A.M."/>
            <person name="Chapman S.B."/>
            <person name="Gainer-Dewar J."/>
            <person name="Goldberg J."/>
            <person name="Griggs A."/>
            <person name="Gujja S."/>
            <person name="Hansen M."/>
            <person name="Howarth C."/>
            <person name="Imamovic A."/>
            <person name="Ireland A."/>
            <person name="Larimer J."/>
            <person name="McCowan C."/>
            <person name="Murphy C."/>
            <person name="Pearson M."/>
            <person name="Poon T.W."/>
            <person name="Priest M."/>
            <person name="Roberts A."/>
            <person name="Saif S."/>
            <person name="Shea T."/>
            <person name="Sisk P."/>
            <person name="Sykes S."/>
            <person name="Wortman J."/>
            <person name="Nusbaum C."/>
            <person name="Birren B."/>
        </authorList>
    </citation>
    <scope>NUCLEOTIDE SEQUENCE [LARGE SCALE GENOMIC DNA]</scope>
    <source>
        <strain evidence="2 3">ACS-301-V-Sch3b</strain>
    </source>
</reference>
<comment type="caution">
    <text evidence="2">The sequence shown here is derived from an EMBL/GenBank/DDBJ whole genome shotgun (WGS) entry which is preliminary data.</text>
</comment>
<keyword evidence="1" id="KW-0812">Transmembrane</keyword>
<protein>
    <submittedName>
        <fullName evidence="2">Uncharacterized protein</fullName>
    </submittedName>
</protein>
<name>S3XGH8_9BACT</name>
<feature type="transmembrane region" description="Helical" evidence="1">
    <location>
        <begin position="13"/>
        <end position="35"/>
    </location>
</feature>
<sequence>MIYDVLNNDVFNYFMSVFALFFVPIFMYVVVLSFVK</sequence>
<dbReference type="HOGENOM" id="CLU_3355170_0_0_7"/>
<keyword evidence="3" id="KW-1185">Reference proteome</keyword>
<gene>
    <name evidence="2" type="ORF">HMPREF9309_00770</name>
</gene>
<keyword evidence="1" id="KW-0472">Membrane</keyword>
<evidence type="ECO:0000313" key="3">
    <source>
        <dbReference type="Proteomes" id="UP000014539"/>
    </source>
</evidence>
<dbReference type="Proteomes" id="UP000014539">
    <property type="component" value="Unassembled WGS sequence"/>
</dbReference>
<evidence type="ECO:0000256" key="1">
    <source>
        <dbReference type="SAM" id="Phobius"/>
    </source>
</evidence>
<evidence type="ECO:0000313" key="2">
    <source>
        <dbReference type="EMBL" id="EPH09251.1"/>
    </source>
</evidence>